<dbReference type="InterPro" id="IPR016024">
    <property type="entry name" value="ARM-type_fold"/>
</dbReference>
<dbReference type="Gene3D" id="3.40.50.1820">
    <property type="entry name" value="alpha/beta hydrolase"/>
    <property type="match status" value="1"/>
</dbReference>
<feature type="region of interest" description="Disordered" evidence="2">
    <location>
        <begin position="1"/>
        <end position="36"/>
    </location>
</feature>
<dbReference type="SUPFAM" id="SSF52540">
    <property type="entry name" value="P-loop containing nucleoside triphosphate hydrolases"/>
    <property type="match status" value="1"/>
</dbReference>
<dbReference type="InterPro" id="IPR007111">
    <property type="entry name" value="NACHT_NTPase"/>
</dbReference>
<dbReference type="PANTHER" id="PTHR46844">
    <property type="entry name" value="SLR5058 PROTEIN"/>
    <property type="match status" value="1"/>
</dbReference>
<comment type="caution">
    <text evidence="4">The sequence shown here is derived from an EMBL/GenBank/DDBJ whole genome shotgun (WGS) entry which is preliminary data.</text>
</comment>
<dbReference type="Proteomes" id="UP001397290">
    <property type="component" value="Unassembled WGS sequence"/>
</dbReference>
<feature type="domain" description="NACHT" evidence="3">
    <location>
        <begin position="397"/>
        <end position="524"/>
    </location>
</feature>
<dbReference type="InterPro" id="IPR011989">
    <property type="entry name" value="ARM-like"/>
</dbReference>
<gene>
    <name evidence="4" type="primary">NLRP3</name>
    <name evidence="4" type="ORF">G3M48_000512</name>
</gene>
<dbReference type="InterPro" id="IPR027417">
    <property type="entry name" value="P-loop_NTPase"/>
</dbReference>
<dbReference type="Pfam" id="PF23238">
    <property type="entry name" value="DUF7068"/>
    <property type="match status" value="1"/>
</dbReference>
<keyword evidence="5" id="KW-1185">Reference proteome</keyword>
<evidence type="ECO:0000259" key="3">
    <source>
        <dbReference type="PROSITE" id="PS50837"/>
    </source>
</evidence>
<dbReference type="InterPro" id="IPR029058">
    <property type="entry name" value="AB_hydrolase_fold"/>
</dbReference>
<dbReference type="EMBL" id="JAAHCF010000110">
    <property type="protein sequence ID" value="KAK8148033.1"/>
    <property type="molecule type" value="Genomic_DNA"/>
</dbReference>
<dbReference type="Gene3D" id="3.40.50.300">
    <property type="entry name" value="P-loop containing nucleotide triphosphate hydrolases"/>
    <property type="match status" value="1"/>
</dbReference>
<evidence type="ECO:0000313" key="4">
    <source>
        <dbReference type="EMBL" id="KAK8148033.1"/>
    </source>
</evidence>
<evidence type="ECO:0000256" key="2">
    <source>
        <dbReference type="SAM" id="MobiDB-lite"/>
    </source>
</evidence>
<dbReference type="PROSITE" id="PS50837">
    <property type="entry name" value="NACHT"/>
    <property type="match status" value="1"/>
</dbReference>
<dbReference type="PANTHER" id="PTHR46844:SF1">
    <property type="entry name" value="SLR5058 PROTEIN"/>
    <property type="match status" value="1"/>
</dbReference>
<dbReference type="SUPFAM" id="SSF53474">
    <property type="entry name" value="alpha/beta-Hydrolases"/>
    <property type="match status" value="1"/>
</dbReference>
<feature type="coiled-coil region" evidence="1">
    <location>
        <begin position="206"/>
        <end position="233"/>
    </location>
</feature>
<dbReference type="InterPro" id="IPR055496">
    <property type="entry name" value="DUF7068"/>
</dbReference>
<accession>A0AAW0S189</accession>
<dbReference type="SUPFAM" id="SSF48371">
    <property type="entry name" value="ARM repeat"/>
    <property type="match status" value="1"/>
</dbReference>
<dbReference type="Pfam" id="PF05729">
    <property type="entry name" value="NACHT"/>
    <property type="match status" value="1"/>
</dbReference>
<evidence type="ECO:0000256" key="1">
    <source>
        <dbReference type="SAM" id="Coils"/>
    </source>
</evidence>
<evidence type="ECO:0000313" key="5">
    <source>
        <dbReference type="Proteomes" id="UP001397290"/>
    </source>
</evidence>
<keyword evidence="1" id="KW-0175">Coiled coil</keyword>
<sequence length="1503" mass="171211">MQRQSDKKYTLNPKSSLEKEDYLDGLQTSGKRHGPSLDVRVPSLKVVSNGGIIAVPGLGADPCFTWTKKVEGSPQESLERRDATKSKFGDNGKDEKVHLLLLLKQAFPTARILCYIDNSAWFHDPVIKTPREIGHLPLILIGHSLGGIIIKEALCVDLSRNIIDETVGIIFLGTPHQGARQPKAAAILAPVPMRFGLVDDTLIKCLTEHNSNLSNLADNFDELRSQVEKTHRKIRIIAFYETKPALGTRYPLVSRDSAILHADALERWPVNTDHSNLNKCSNLQDSYFIDLTRAIERLRCPSRLQLADSMIHQYYNADRLKITRLSGQGVSLSHCYINLAIEQERLGQESVDPEERNISDTSFPLKEVEDLDSSRALELKTIFDQRKGCDGAMVLPRRIMIRGRAGVGKSTLCKKIVHEFVHDETWRELFHRILWIPLRHLARTDRIMKSGYCLMSLFKDEFFPEHRELAEELARDWSTKCGKTLFVLDGLDEVSQVLESEQSGMKDFIKRLLEQPNLIVTSRSHVSHPALGNVDLRAEVLGFHPDQVVAYLEADPKMCSRIEEFQTWLNERWVLRGLVRTPILLDALCLVWDSPHRKTISDTMTGVYIAITRELRSKDIKKLDFDHSANLLDAEIKSKFQSVEIILEHLAFSGLLSSIDDFTTDHRNKIAGRFRPPKVISLNETLGRISFMRSSDGPEQSDREYHFMHRTFQEFFAAQYFVRQWICSSRLEYALNAGEPNEELRPTHPAKFLKRYKYTAQYDVFWRLVTGLIATEHGSHLERFFAALEQEALDLLGPAHQRLTMHCLAEVAANTELLVRYKLELMLSHWALFEYIFGQYRRLIRDPEFPESSLHMIADSIARNRMPTFSDTTISLGQLHASRRQFPESTETLILVLFAATDNLIAGKVLRGRASLTETTLRAIKALLEDAHQTGKMRMHSAKILRCHPDLVKGMVVDLTASLESEDPALVIAAAVALGGQVNLAAETETKIEERLLTLLQNNDDWVRVRASKALIRSRTMSEMTQSYLLQMAKMHPDVGIKQLAIATLRKRGPSNTIRGALLEAIGNVNDLWSAQTAISILKFKPGELPGPIQEALIVHFQRESWLRPDIAELLGKQETLSERTYTRLIQVIRDRSNTDGHRRYAIQSFNPMMDIPWPIFVALTELVADDSQNHVLRETAATTLSRNGKSPARIEDLHRIYKDESDIAQVYALFCREDESPATTEDLQRLFKHESKFFQHRALYNLIDRENWQITTSRLCTLLQLQKNYDFPIMTFRIFKARMELEQTGSAILGQITNTSSEGLWPCRGHLQGDHHRSLGSVEVDDEEILGGKKQLSEEAQNWLLLRLLDLNNEWKVRHLAAIGLGSDLSPAKVKLLLQLLDERDIYEVCKIARIIALVPDLVNVILNFVGWHARAEQQAGTAAPCSWRVKLITGLYEGLLDRGFREQVTLCVYDNACIIDQPQGRHIVPLSDLDLASLRRHIARRQQLINRTDYKLWCNYG</sequence>
<dbReference type="Gene3D" id="1.25.10.10">
    <property type="entry name" value="Leucine-rich Repeat Variant"/>
    <property type="match status" value="1"/>
</dbReference>
<proteinExistence type="predicted"/>
<name>A0AAW0S189_9HYPO</name>
<reference evidence="4 5" key="1">
    <citation type="submission" date="2020-02" db="EMBL/GenBank/DDBJ databases">
        <title>Comparative genomics of the hypocrealean fungal genus Beauvera.</title>
        <authorList>
            <person name="Showalter D.N."/>
            <person name="Bushley K.E."/>
            <person name="Rehner S.A."/>
        </authorList>
    </citation>
    <scope>NUCLEOTIDE SEQUENCE [LARGE SCALE GENOMIC DNA]</scope>
    <source>
        <strain evidence="4 5">ARSEF4384</strain>
    </source>
</reference>
<protein>
    <submittedName>
        <fullName evidence="4">NACHT, LRR and PYD domains-containing protein 3</fullName>
    </submittedName>
</protein>
<organism evidence="4 5">
    <name type="scientific">Beauveria asiatica</name>
    <dbReference type="NCBI Taxonomy" id="1069075"/>
    <lineage>
        <taxon>Eukaryota</taxon>
        <taxon>Fungi</taxon>
        <taxon>Dikarya</taxon>
        <taxon>Ascomycota</taxon>
        <taxon>Pezizomycotina</taxon>
        <taxon>Sordariomycetes</taxon>
        <taxon>Hypocreomycetidae</taxon>
        <taxon>Hypocreales</taxon>
        <taxon>Cordycipitaceae</taxon>
        <taxon>Beauveria</taxon>
    </lineage>
</organism>